<protein>
    <submittedName>
        <fullName evidence="7">Proton-coupled amino acid transporter 3</fullName>
    </submittedName>
</protein>
<feature type="transmembrane region" description="Helical" evidence="6">
    <location>
        <begin position="281"/>
        <end position="301"/>
    </location>
</feature>
<comment type="caution">
    <text evidence="7">The sequence shown here is derived from an EMBL/GenBank/DDBJ whole genome shotgun (WGS) entry which is preliminary data.</text>
</comment>
<feature type="transmembrane region" description="Helical" evidence="6">
    <location>
        <begin position="208"/>
        <end position="230"/>
    </location>
</feature>
<keyword evidence="4 6" id="KW-0472">Membrane</keyword>
<accession>A0A6S7II37</accession>
<feature type="region of interest" description="Disordered" evidence="5">
    <location>
        <begin position="1"/>
        <end position="21"/>
    </location>
</feature>
<keyword evidence="2 6" id="KW-0812">Transmembrane</keyword>
<sequence>MSEVAVEEEEMELERKMEDTTEKEDDLFYMQDGNGEKQLIEIDDIKEINEKCHKTTTFQSLMHLLKVSIGTGILGLPVAVMNAGVVVGPISLFIVAIITTHCMLILVDSARELCKLSKRSSLDYGETAEECFRIVTPSHARKGRYTVNIVLCITQVGVCTVYVLFVAKNIEQVLKQLHVVDLSVKVWILILCPMLILFIMIRNLSSLAWLSTCANCLMAFAIVSIFFYLIPNTGSPSRLPKFAGWSMFPLFFGVAVFAFEAIPIVLPLENEMREPKRFPDVVKYGMTVVMVVYISMGTFGYLTCTDHCEGSITLNLPGTAFFSIVKLAVAVSVFFSYFIQAYVPLKIVEPWIFEQIPEKRHFITDTAIRALLVLFTCGLAAAVPQLHNVISLVGALTMSLLGFVFPVVIHSITFYNDLSWIVHAKNVAIFVFGILGCLAGTYTAIYNIIKTLQKS</sequence>
<feature type="transmembrane region" description="Helical" evidence="6">
    <location>
        <begin position="61"/>
        <end position="80"/>
    </location>
</feature>
<dbReference type="GO" id="GO:0015179">
    <property type="term" value="F:L-amino acid transmembrane transporter activity"/>
    <property type="evidence" value="ECO:0007669"/>
    <property type="project" value="TreeGrafter"/>
</dbReference>
<gene>
    <name evidence="7" type="ORF">PACLA_8A027862</name>
</gene>
<organism evidence="7 8">
    <name type="scientific">Paramuricea clavata</name>
    <name type="common">Red gorgonian</name>
    <name type="synonym">Violescent sea-whip</name>
    <dbReference type="NCBI Taxonomy" id="317549"/>
    <lineage>
        <taxon>Eukaryota</taxon>
        <taxon>Metazoa</taxon>
        <taxon>Cnidaria</taxon>
        <taxon>Anthozoa</taxon>
        <taxon>Octocorallia</taxon>
        <taxon>Malacalcyonacea</taxon>
        <taxon>Plexauridae</taxon>
        <taxon>Paramuricea</taxon>
    </lineage>
</organism>
<evidence type="ECO:0000256" key="5">
    <source>
        <dbReference type="SAM" id="MobiDB-lite"/>
    </source>
</evidence>
<feature type="transmembrane region" description="Helical" evidence="6">
    <location>
        <begin position="321"/>
        <end position="345"/>
    </location>
</feature>
<reference evidence="7" key="1">
    <citation type="submission" date="2020-04" db="EMBL/GenBank/DDBJ databases">
        <authorList>
            <person name="Alioto T."/>
            <person name="Alioto T."/>
            <person name="Gomez Garrido J."/>
        </authorList>
    </citation>
    <scope>NUCLEOTIDE SEQUENCE</scope>
    <source>
        <strain evidence="7">A484AB</strain>
    </source>
</reference>
<feature type="transmembrane region" description="Helical" evidence="6">
    <location>
        <begin position="145"/>
        <end position="164"/>
    </location>
</feature>
<evidence type="ECO:0000313" key="7">
    <source>
        <dbReference type="EMBL" id="CAB4017337.1"/>
    </source>
</evidence>
<feature type="transmembrane region" description="Helical" evidence="6">
    <location>
        <begin position="86"/>
        <end position="107"/>
    </location>
</feature>
<evidence type="ECO:0000256" key="1">
    <source>
        <dbReference type="ARBA" id="ARBA00004141"/>
    </source>
</evidence>
<dbReference type="InterPro" id="IPR013057">
    <property type="entry name" value="AA_transpt_TM"/>
</dbReference>
<evidence type="ECO:0000256" key="4">
    <source>
        <dbReference type="ARBA" id="ARBA00023136"/>
    </source>
</evidence>
<comment type="subcellular location">
    <subcellularLocation>
        <location evidence="1">Membrane</location>
        <topology evidence="1">Multi-pass membrane protein</topology>
    </subcellularLocation>
</comment>
<dbReference type="Gene3D" id="1.20.1740.10">
    <property type="entry name" value="Amino acid/polyamine transporter I"/>
    <property type="match status" value="1"/>
</dbReference>
<name>A0A6S7II37_PARCT</name>
<keyword evidence="3 6" id="KW-1133">Transmembrane helix</keyword>
<dbReference type="Proteomes" id="UP001152795">
    <property type="component" value="Unassembled WGS sequence"/>
</dbReference>
<dbReference type="PANTHER" id="PTHR22950">
    <property type="entry name" value="AMINO ACID TRANSPORTER"/>
    <property type="match status" value="1"/>
</dbReference>
<feature type="transmembrane region" description="Helical" evidence="6">
    <location>
        <begin position="427"/>
        <end position="449"/>
    </location>
</feature>
<feature type="compositionally biased region" description="Acidic residues" evidence="5">
    <location>
        <begin position="1"/>
        <end position="12"/>
    </location>
</feature>
<feature type="transmembrane region" description="Helical" evidence="6">
    <location>
        <begin position="250"/>
        <end position="269"/>
    </location>
</feature>
<evidence type="ECO:0000256" key="2">
    <source>
        <dbReference type="ARBA" id="ARBA00022692"/>
    </source>
</evidence>
<evidence type="ECO:0000256" key="3">
    <source>
        <dbReference type="ARBA" id="ARBA00022989"/>
    </source>
</evidence>
<feature type="transmembrane region" description="Helical" evidence="6">
    <location>
        <begin position="184"/>
        <end position="201"/>
    </location>
</feature>
<dbReference type="AlphaFoldDB" id="A0A6S7II37"/>
<feature type="transmembrane region" description="Helical" evidence="6">
    <location>
        <begin position="389"/>
        <end position="415"/>
    </location>
</feature>
<dbReference type="OrthoDB" id="1684102at2759"/>
<keyword evidence="8" id="KW-1185">Reference proteome</keyword>
<dbReference type="Pfam" id="PF01490">
    <property type="entry name" value="Aa_trans"/>
    <property type="match status" value="1"/>
</dbReference>
<evidence type="ECO:0000256" key="6">
    <source>
        <dbReference type="SAM" id="Phobius"/>
    </source>
</evidence>
<evidence type="ECO:0000313" key="8">
    <source>
        <dbReference type="Proteomes" id="UP001152795"/>
    </source>
</evidence>
<dbReference type="PANTHER" id="PTHR22950:SF349">
    <property type="entry name" value="AMINO ACID TRANSPORTER TRANSMEMBRANE DOMAIN-CONTAINING PROTEIN"/>
    <property type="match status" value="1"/>
</dbReference>
<proteinExistence type="predicted"/>
<dbReference type="EMBL" id="CACRXK020009505">
    <property type="protein sequence ID" value="CAB4017337.1"/>
    <property type="molecule type" value="Genomic_DNA"/>
</dbReference>
<dbReference type="GO" id="GO:0005774">
    <property type="term" value="C:vacuolar membrane"/>
    <property type="evidence" value="ECO:0007669"/>
    <property type="project" value="TreeGrafter"/>
</dbReference>